<dbReference type="GO" id="GO:0048254">
    <property type="term" value="P:snoRNA localization"/>
    <property type="evidence" value="ECO:0007669"/>
    <property type="project" value="TreeGrafter"/>
</dbReference>
<dbReference type="Proteomes" id="UP000664859">
    <property type="component" value="Unassembled WGS sequence"/>
</dbReference>
<evidence type="ECO:0000256" key="2">
    <source>
        <dbReference type="ARBA" id="ARBA00022771"/>
    </source>
</evidence>
<evidence type="ECO:0000256" key="1">
    <source>
        <dbReference type="ARBA" id="ARBA00022723"/>
    </source>
</evidence>
<dbReference type="PANTHER" id="PTHR13483">
    <property type="entry name" value="BOX C_D SNORNA PROTEIN 1-RELATED"/>
    <property type="match status" value="1"/>
</dbReference>
<dbReference type="OrthoDB" id="272357at2759"/>
<name>A0A835YLN6_9STRA</name>
<evidence type="ECO:0000313" key="8">
    <source>
        <dbReference type="Proteomes" id="UP000664859"/>
    </source>
</evidence>
<dbReference type="Gene3D" id="3.30.60.190">
    <property type="match status" value="1"/>
</dbReference>
<evidence type="ECO:0000256" key="4">
    <source>
        <dbReference type="PROSITE-ProRule" id="PRU00453"/>
    </source>
</evidence>
<feature type="region of interest" description="Disordered" evidence="5">
    <location>
        <begin position="50"/>
        <end position="130"/>
    </location>
</feature>
<keyword evidence="3" id="KW-0862">Zinc</keyword>
<keyword evidence="1" id="KW-0479">Metal-binding</keyword>
<evidence type="ECO:0000256" key="3">
    <source>
        <dbReference type="ARBA" id="ARBA00022833"/>
    </source>
</evidence>
<dbReference type="CDD" id="cd23024">
    <property type="entry name" value="zf-HIT_ZNHIT2-3"/>
    <property type="match status" value="1"/>
</dbReference>
<dbReference type="SUPFAM" id="SSF144232">
    <property type="entry name" value="HIT/MYND zinc finger-like"/>
    <property type="match status" value="1"/>
</dbReference>
<organism evidence="7 8">
    <name type="scientific">Tribonema minus</name>
    <dbReference type="NCBI Taxonomy" id="303371"/>
    <lineage>
        <taxon>Eukaryota</taxon>
        <taxon>Sar</taxon>
        <taxon>Stramenopiles</taxon>
        <taxon>Ochrophyta</taxon>
        <taxon>PX clade</taxon>
        <taxon>Xanthophyceae</taxon>
        <taxon>Tribonematales</taxon>
        <taxon>Tribonemataceae</taxon>
        <taxon>Tribonema</taxon>
    </lineage>
</organism>
<dbReference type="InterPro" id="IPR007529">
    <property type="entry name" value="Znf_HIT"/>
</dbReference>
<dbReference type="GO" id="GO:0070761">
    <property type="term" value="C:pre-snoRNP complex"/>
    <property type="evidence" value="ECO:0007669"/>
    <property type="project" value="TreeGrafter"/>
</dbReference>
<gene>
    <name evidence="7" type="ORF">JKP88DRAFT_227291</name>
</gene>
<dbReference type="GO" id="GO:0005634">
    <property type="term" value="C:nucleus"/>
    <property type="evidence" value="ECO:0007669"/>
    <property type="project" value="TreeGrafter"/>
</dbReference>
<dbReference type="PROSITE" id="PS51083">
    <property type="entry name" value="ZF_HIT"/>
    <property type="match status" value="1"/>
</dbReference>
<proteinExistence type="predicted"/>
<dbReference type="AlphaFoldDB" id="A0A835YLN6"/>
<dbReference type="GO" id="GO:0000463">
    <property type="term" value="P:maturation of LSU-rRNA from tricistronic rRNA transcript (SSU-rRNA, 5.8S rRNA, LSU-rRNA)"/>
    <property type="evidence" value="ECO:0007669"/>
    <property type="project" value="TreeGrafter"/>
</dbReference>
<sequence length="212" mass="23131">MRGQQQTHQPGGKPAAAICHICNQAPSKYRCAGCDARYCSVACFKTHKAGSTGENGTPVRPPCTGKRARAGDDAGRPAADNAAPAVRLQQQDGGSPQQQQPYNQQHHQHRSAVPVESVKKEAAQEEEAGWQLTDAHRAQLSGSEWLRAALRDPKLQTLILQIDGARNREAELRFHRTNPEFSALMDRILLEMGLLNRSADGNLEFVPLAAQP</sequence>
<dbReference type="InterPro" id="IPR051639">
    <property type="entry name" value="BCD1"/>
</dbReference>
<feature type="domain" description="HIT-type" evidence="6">
    <location>
        <begin position="19"/>
        <end position="63"/>
    </location>
</feature>
<comment type="caution">
    <text evidence="7">The sequence shown here is derived from an EMBL/GenBank/DDBJ whole genome shotgun (WGS) entry which is preliminary data.</text>
</comment>
<dbReference type="GO" id="GO:0000492">
    <property type="term" value="P:box C/D snoRNP assembly"/>
    <property type="evidence" value="ECO:0007669"/>
    <property type="project" value="TreeGrafter"/>
</dbReference>
<evidence type="ECO:0000259" key="6">
    <source>
        <dbReference type="PROSITE" id="PS51083"/>
    </source>
</evidence>
<evidence type="ECO:0000313" key="7">
    <source>
        <dbReference type="EMBL" id="KAG5176976.1"/>
    </source>
</evidence>
<dbReference type="GO" id="GO:0008270">
    <property type="term" value="F:zinc ion binding"/>
    <property type="evidence" value="ECO:0007669"/>
    <property type="project" value="UniProtKB-UniRule"/>
</dbReference>
<feature type="compositionally biased region" description="Low complexity" evidence="5">
    <location>
        <begin position="76"/>
        <end position="105"/>
    </location>
</feature>
<keyword evidence="8" id="KW-1185">Reference proteome</keyword>
<accession>A0A835YLN6</accession>
<evidence type="ECO:0000256" key="5">
    <source>
        <dbReference type="SAM" id="MobiDB-lite"/>
    </source>
</evidence>
<dbReference type="EMBL" id="JAFCMP010000531">
    <property type="protein sequence ID" value="KAG5176976.1"/>
    <property type="molecule type" value="Genomic_DNA"/>
</dbReference>
<protein>
    <recommendedName>
        <fullName evidence="6">HIT-type domain-containing protein</fullName>
    </recommendedName>
</protein>
<reference evidence="7" key="1">
    <citation type="submission" date="2021-02" db="EMBL/GenBank/DDBJ databases">
        <title>First Annotated Genome of the Yellow-green Alga Tribonema minus.</title>
        <authorList>
            <person name="Mahan K.M."/>
        </authorList>
    </citation>
    <scope>NUCLEOTIDE SEQUENCE</scope>
    <source>
        <strain evidence="7">UTEX B ZZ1240</strain>
    </source>
</reference>
<dbReference type="Pfam" id="PF04438">
    <property type="entry name" value="zf-HIT"/>
    <property type="match status" value="1"/>
</dbReference>
<keyword evidence="2 4" id="KW-0863">Zinc-finger</keyword>
<dbReference type="PANTHER" id="PTHR13483:SF11">
    <property type="entry name" value="ZINC FINGER HIT DOMAIN-CONTAINING PROTEIN 3"/>
    <property type="match status" value="1"/>
</dbReference>